<feature type="domain" description="Carrier" evidence="5">
    <location>
        <begin position="918"/>
        <end position="993"/>
    </location>
</feature>
<sequence>MAGVEALIPPSPGPAAGHGPSAPPGAARPPATVTTAGSVAGQVDVRALRAALRTAADRRPALRPAATDDPDGRTLLPVLDLRDVPGSEREEAVREVLEEVALAPWAGTAPGAPALRARLVLVPDGAVLAVAGRRPVLDELSLGAFLREVCSGYDAPGARPPQQQPAPPAATAYAELPPAAGTLPTDWPRPPQPSGTAAMVPLGVDGDLMAALRNHAKAAGTDEYTALLTGVHALLARHGGGPRTAVSFSTGCAGPRESRADTGQDPSFRTLLDQVREPGTAGGTDPAERAAVALTVRDRLLPPALGGLPLTPVPLPRTTSAHELRFVLEPLPGGGLQGVLEYAPELFEPVTARRLAVRLPLLLRAAADAPQTPLSRLPLLTPDERRLVITDWNHTGHVPQPAACLHDLIAERARTAPSAPAVLCGGTLLTYGDLEDRANRLARLLAEHGAGPGELVGICSRRSADVVVGILAVLKAGAAWVPLDPAYPAERLAFMLTDSATPVVLTDSSVTLPEGCRARVLPLTAPDGPAAAPPDSGATPDALCYVIYTSGSTGRPKGAANTHRGVLNTMRSLVSRLRLDDTTRLLQASSLNFDMSAFDVLSTLLAGGCLVVPEQHEANDPARLLDLAHRTGLTVWSSTPALLRGALDEAYSTGRGLPPGLRTVALGGDRFPPEVPGMLADLAPGSRAFNFAGMTEVSFTTTAHPVTAADAHRPSVPWGRPLPGQLVYVLDEHGEPVPPGIPGELYIGGAGVGQGYWRRPELTAERFLPDPFSAEPGSRMYRTGDRVRHLPDGALEFLGRLDHQVKVRGFRIETGEVEAALTRHPRVREAVVEARPDAASAGDHRLVAHLALDGPGPAVPVEELRGFLGGQLPGPMVPAVFLVHERLPLTPGGKTDRAALAAVAVPEGRPDLDTPYVAPRDEVESAIAAEWCRVLGVDAVGAHDEFAALGGHSLLATATMAALSDVLGVPLSARDLFEASTPARLAERVRSLRA</sequence>
<dbReference type="Gene3D" id="1.10.1200.10">
    <property type="entry name" value="ACP-like"/>
    <property type="match status" value="1"/>
</dbReference>
<evidence type="ECO:0000256" key="2">
    <source>
        <dbReference type="ARBA" id="ARBA00022450"/>
    </source>
</evidence>
<reference evidence="6" key="1">
    <citation type="journal article" date="2014" name="Int. J. Syst. Evol. Microbiol.">
        <title>Complete genome sequence of Corynebacterium casei LMG S-19264T (=DSM 44701T), isolated from a smear-ripened cheese.</title>
        <authorList>
            <consortium name="US DOE Joint Genome Institute (JGI-PGF)"/>
            <person name="Walter F."/>
            <person name="Albersmeier A."/>
            <person name="Kalinowski J."/>
            <person name="Ruckert C."/>
        </authorList>
    </citation>
    <scope>NUCLEOTIDE SEQUENCE</scope>
    <source>
        <strain evidence="6">JCM 4059</strain>
    </source>
</reference>
<evidence type="ECO:0000256" key="1">
    <source>
        <dbReference type="ARBA" id="ARBA00001957"/>
    </source>
</evidence>
<dbReference type="PROSITE" id="PS00455">
    <property type="entry name" value="AMP_BINDING"/>
    <property type="match status" value="1"/>
</dbReference>
<dbReference type="InterPro" id="IPR020806">
    <property type="entry name" value="PKS_PP-bd"/>
</dbReference>
<dbReference type="SUPFAM" id="SSF47336">
    <property type="entry name" value="ACP-like"/>
    <property type="match status" value="1"/>
</dbReference>
<feature type="region of interest" description="Disordered" evidence="4">
    <location>
        <begin position="246"/>
        <end position="266"/>
    </location>
</feature>
<dbReference type="NCBIfam" id="TIGR01733">
    <property type="entry name" value="AA-adenyl-dom"/>
    <property type="match status" value="1"/>
</dbReference>
<dbReference type="Pfam" id="PF13193">
    <property type="entry name" value="AMP-binding_C"/>
    <property type="match status" value="1"/>
</dbReference>
<dbReference type="InterPro" id="IPR036736">
    <property type="entry name" value="ACP-like_sf"/>
</dbReference>
<accession>A0A919EFI9</accession>
<dbReference type="Proteomes" id="UP000638313">
    <property type="component" value="Unassembled WGS sequence"/>
</dbReference>
<dbReference type="AlphaFoldDB" id="A0A919EFI9"/>
<dbReference type="RefSeq" id="WP_190132319.1">
    <property type="nucleotide sequence ID" value="NZ_BNBD01000014.1"/>
</dbReference>
<evidence type="ECO:0000313" key="6">
    <source>
        <dbReference type="EMBL" id="GHF65621.1"/>
    </source>
</evidence>
<dbReference type="Gene3D" id="3.40.50.12780">
    <property type="entry name" value="N-terminal domain of ligase-like"/>
    <property type="match status" value="1"/>
</dbReference>
<dbReference type="InterPro" id="IPR010071">
    <property type="entry name" value="AA_adenyl_dom"/>
</dbReference>
<evidence type="ECO:0000256" key="4">
    <source>
        <dbReference type="SAM" id="MobiDB-lite"/>
    </source>
</evidence>
<dbReference type="GO" id="GO:0044550">
    <property type="term" value="P:secondary metabolite biosynthetic process"/>
    <property type="evidence" value="ECO:0007669"/>
    <property type="project" value="TreeGrafter"/>
</dbReference>
<dbReference type="Gene3D" id="3.30.559.30">
    <property type="entry name" value="Nonribosomal peptide synthetase, condensation domain"/>
    <property type="match status" value="1"/>
</dbReference>
<dbReference type="CDD" id="cd05930">
    <property type="entry name" value="A_NRPS"/>
    <property type="match status" value="1"/>
</dbReference>
<dbReference type="PROSITE" id="PS50075">
    <property type="entry name" value="CARRIER"/>
    <property type="match status" value="1"/>
</dbReference>
<dbReference type="InterPro" id="IPR045851">
    <property type="entry name" value="AMP-bd_C_sf"/>
</dbReference>
<dbReference type="GO" id="GO:0031177">
    <property type="term" value="F:phosphopantetheine binding"/>
    <property type="evidence" value="ECO:0007669"/>
    <property type="project" value="InterPro"/>
</dbReference>
<dbReference type="FunFam" id="3.40.50.12780:FF:000012">
    <property type="entry name" value="Non-ribosomal peptide synthetase"/>
    <property type="match status" value="1"/>
</dbReference>
<keyword evidence="3" id="KW-0597">Phosphoprotein</keyword>
<gene>
    <name evidence="6" type="ORF">GCM10010218_53920</name>
</gene>
<dbReference type="SUPFAM" id="SSF52777">
    <property type="entry name" value="CoA-dependent acyltransferases"/>
    <property type="match status" value="2"/>
</dbReference>
<dbReference type="InterPro" id="IPR025110">
    <property type="entry name" value="AMP-bd_C"/>
</dbReference>
<dbReference type="FunFam" id="2.30.38.10:FF:000001">
    <property type="entry name" value="Non-ribosomal peptide synthetase PvdI"/>
    <property type="match status" value="1"/>
</dbReference>
<organism evidence="6 7">
    <name type="scientific">Streptomyces mashuensis</name>
    <dbReference type="NCBI Taxonomy" id="33904"/>
    <lineage>
        <taxon>Bacteria</taxon>
        <taxon>Bacillati</taxon>
        <taxon>Actinomycetota</taxon>
        <taxon>Actinomycetes</taxon>
        <taxon>Kitasatosporales</taxon>
        <taxon>Streptomycetaceae</taxon>
        <taxon>Streptomyces</taxon>
    </lineage>
</organism>
<protein>
    <recommendedName>
        <fullName evidence="5">Carrier domain-containing protein</fullName>
    </recommendedName>
</protein>
<feature type="region of interest" description="Disordered" evidence="4">
    <location>
        <begin position="178"/>
        <end position="198"/>
    </location>
</feature>
<proteinExistence type="predicted"/>
<dbReference type="InterPro" id="IPR023213">
    <property type="entry name" value="CAT-like_dom_sf"/>
</dbReference>
<dbReference type="GO" id="GO:0005737">
    <property type="term" value="C:cytoplasm"/>
    <property type="evidence" value="ECO:0007669"/>
    <property type="project" value="TreeGrafter"/>
</dbReference>
<dbReference type="FunFam" id="3.40.50.980:FF:000001">
    <property type="entry name" value="Non-ribosomal peptide synthetase"/>
    <property type="match status" value="1"/>
</dbReference>
<dbReference type="PANTHER" id="PTHR45527:SF1">
    <property type="entry name" value="FATTY ACID SYNTHASE"/>
    <property type="match status" value="1"/>
</dbReference>
<evidence type="ECO:0000259" key="5">
    <source>
        <dbReference type="PROSITE" id="PS50075"/>
    </source>
</evidence>
<dbReference type="Pfam" id="PF00501">
    <property type="entry name" value="AMP-binding"/>
    <property type="match status" value="1"/>
</dbReference>
<dbReference type="Gene3D" id="3.30.559.10">
    <property type="entry name" value="Chloramphenicol acetyltransferase-like domain"/>
    <property type="match status" value="1"/>
</dbReference>
<dbReference type="SUPFAM" id="SSF56801">
    <property type="entry name" value="Acetyl-CoA synthetase-like"/>
    <property type="match status" value="1"/>
</dbReference>
<evidence type="ECO:0000256" key="3">
    <source>
        <dbReference type="ARBA" id="ARBA00022553"/>
    </source>
</evidence>
<feature type="region of interest" description="Disordered" evidence="4">
    <location>
        <begin position="1"/>
        <end position="39"/>
    </location>
</feature>
<evidence type="ECO:0000313" key="7">
    <source>
        <dbReference type="Proteomes" id="UP000638313"/>
    </source>
</evidence>
<comment type="caution">
    <text evidence="6">The sequence shown here is derived from an EMBL/GenBank/DDBJ whole genome shotgun (WGS) entry which is preliminary data.</text>
</comment>
<keyword evidence="7" id="KW-1185">Reference proteome</keyword>
<dbReference type="EMBL" id="BNBD01000014">
    <property type="protein sequence ID" value="GHF65621.1"/>
    <property type="molecule type" value="Genomic_DNA"/>
</dbReference>
<reference evidence="6" key="2">
    <citation type="submission" date="2020-09" db="EMBL/GenBank/DDBJ databases">
        <authorList>
            <person name="Sun Q."/>
            <person name="Ohkuma M."/>
        </authorList>
    </citation>
    <scope>NUCLEOTIDE SEQUENCE</scope>
    <source>
        <strain evidence="6">JCM 4059</strain>
    </source>
</reference>
<dbReference type="InterPro" id="IPR042099">
    <property type="entry name" value="ANL_N_sf"/>
</dbReference>
<dbReference type="GO" id="GO:0017000">
    <property type="term" value="P:antibiotic biosynthetic process"/>
    <property type="evidence" value="ECO:0007669"/>
    <property type="project" value="UniProtKB-ARBA"/>
</dbReference>
<dbReference type="GO" id="GO:0043041">
    <property type="term" value="P:amino acid activation for nonribosomal peptide biosynthetic process"/>
    <property type="evidence" value="ECO:0007669"/>
    <property type="project" value="TreeGrafter"/>
</dbReference>
<name>A0A919EFI9_9ACTN</name>
<dbReference type="SMART" id="SM00823">
    <property type="entry name" value="PKS_PP"/>
    <property type="match status" value="1"/>
</dbReference>
<dbReference type="PANTHER" id="PTHR45527">
    <property type="entry name" value="NONRIBOSOMAL PEPTIDE SYNTHETASE"/>
    <property type="match status" value="1"/>
</dbReference>
<dbReference type="InterPro" id="IPR009081">
    <property type="entry name" value="PP-bd_ACP"/>
</dbReference>
<keyword evidence="2" id="KW-0596">Phosphopantetheine</keyword>
<comment type="cofactor">
    <cofactor evidence="1">
        <name>pantetheine 4'-phosphate</name>
        <dbReference type="ChEBI" id="CHEBI:47942"/>
    </cofactor>
</comment>
<dbReference type="Pfam" id="PF00550">
    <property type="entry name" value="PP-binding"/>
    <property type="match status" value="1"/>
</dbReference>
<dbReference type="InterPro" id="IPR020845">
    <property type="entry name" value="AMP-binding_CS"/>
</dbReference>
<dbReference type="Gene3D" id="3.30.300.30">
    <property type="match status" value="1"/>
</dbReference>
<dbReference type="InterPro" id="IPR000873">
    <property type="entry name" value="AMP-dep_synth/lig_dom"/>
</dbReference>